<dbReference type="AlphaFoldDB" id="A0A5B0PLK8"/>
<feature type="domain" description="Ras-GAP" evidence="3">
    <location>
        <begin position="165"/>
        <end position="356"/>
    </location>
</feature>
<sequence>MIDYFLAWATNVNMQVVRELTETSVLPVSRRSRRSTMASNFKLDITSRKSKMAAGGSLAGNGPTPELPAALQRELSSITREIFELADFREQTMNCLVKLMAANMNPAFRYFVNMFHHPDTRIKQADIQILWEVIKEGGHLLPELMITRPDLTLALAISKICGSADFEEMTEVILNIFDYRKGVIKFLKASIEREVAITHHKLTVFRGSSFTTRLLTIFARAQGYNYLCNTLSNLLVGLSNKPSEFSVDFDPHRASADDNKASRNLEQVTEAFLNVIAVSWKKLPSAIREICHHIATTVQEKYPESVFTSIGGFIFLRFINPAIVSPEVINMDLPNDTREIWRSLVMIIKVLQALSNNIQFSAQEPALKTLNPFMAKNVYPMTRFLKVILSIDGHGMMEEGTELNYELAPVPLDAVDRYVLHRFLYENMGKLGAELKSERANEFKHWHDGTKRLTPTLGQEIWAEVHQTLLENGPPGATDPDLPMSQFDSPEYHAFLAKFELSKAPDLRIWQSLFFEAPRSGLQGLLHGRIWPSLAPQESLLPLIIEELAMSAITHGSNSARFTEVCEIAVLGNCINLQGKLLHQLRRAIGRTTAQPVAMIADSPEWPEITALVRMEMSISFSAHIQAQLYLPDILHIVTMLVGTRLASQHSAIYYIVINTLTCLCSLQGPSHGSLALYAVIKRLGQPSLLIKAVKVASPAIDTINRWRLRWASLVTSTCFQSNPALQPRAFVVLGYLLTEEVDDDLLFQVLSALGLPSGIDQALATLIISCGAKVLSGVAPNSPYRSASFWTGLKLLQLEDPEIYAAALKLTRSAVHDFSQSEILGNQPLSQFLLDSREDGTDRGNEFLELLLIQATNRMNEEGHRHHHHGGSRMSPEALPYFVVLLHIAARTGKLLQLFALAQVDRNSLDATELALSYGFIINQLCMSDHETALLVVAIFTSMISSADDETELVFL</sequence>
<evidence type="ECO:0000313" key="5">
    <source>
        <dbReference type="Proteomes" id="UP000325313"/>
    </source>
</evidence>
<dbReference type="EMBL" id="VDEP01000339">
    <property type="protein sequence ID" value="KAA1100859.1"/>
    <property type="molecule type" value="Genomic_DNA"/>
</dbReference>
<dbReference type="GO" id="GO:0005096">
    <property type="term" value="F:GTPase activator activity"/>
    <property type="evidence" value="ECO:0007669"/>
    <property type="project" value="UniProtKB-KW"/>
</dbReference>
<dbReference type="Pfam" id="PF00616">
    <property type="entry name" value="RasGAP"/>
    <property type="match status" value="1"/>
</dbReference>
<keyword evidence="1" id="KW-0343">GTPase activation</keyword>
<name>A0A5B0PLK8_PUCGR</name>
<dbReference type="InterPro" id="IPR008936">
    <property type="entry name" value="Rho_GTPase_activation_prot"/>
</dbReference>
<dbReference type="PROSITE" id="PS50018">
    <property type="entry name" value="RAS_GTPASE_ACTIV_2"/>
    <property type="match status" value="1"/>
</dbReference>
<gene>
    <name evidence="4" type="primary">IRA2_13</name>
    <name evidence="4" type="ORF">PGTUg99_031093</name>
</gene>
<dbReference type="InterPro" id="IPR039360">
    <property type="entry name" value="Ras_GTPase"/>
</dbReference>
<evidence type="ECO:0000256" key="2">
    <source>
        <dbReference type="ARBA" id="ARBA00022553"/>
    </source>
</evidence>
<dbReference type="PANTHER" id="PTHR10194">
    <property type="entry name" value="RAS GTPASE-ACTIVATING PROTEINS"/>
    <property type="match status" value="1"/>
</dbReference>
<evidence type="ECO:0000256" key="1">
    <source>
        <dbReference type="ARBA" id="ARBA00022468"/>
    </source>
</evidence>
<dbReference type="Gene3D" id="1.10.506.10">
    <property type="entry name" value="GTPase Activation - p120gap, domain 1"/>
    <property type="match status" value="2"/>
</dbReference>
<proteinExistence type="predicted"/>
<dbReference type="PROSITE" id="PS00509">
    <property type="entry name" value="RAS_GTPASE_ACTIV_1"/>
    <property type="match status" value="1"/>
</dbReference>
<reference evidence="4 5" key="1">
    <citation type="submission" date="2019-05" db="EMBL/GenBank/DDBJ databases">
        <title>Emergence of the Ug99 lineage of the wheat stem rust pathogen through somatic hybridization.</title>
        <authorList>
            <person name="Li F."/>
            <person name="Upadhyaya N.M."/>
            <person name="Sperschneider J."/>
            <person name="Matny O."/>
            <person name="Nguyen-Phuc H."/>
            <person name="Mago R."/>
            <person name="Raley C."/>
            <person name="Miller M.E."/>
            <person name="Silverstein K.A.T."/>
            <person name="Henningsen E."/>
            <person name="Hirsch C.D."/>
            <person name="Visser B."/>
            <person name="Pretorius Z.A."/>
            <person name="Steffenson B.J."/>
            <person name="Schwessinger B."/>
            <person name="Dodds P.N."/>
            <person name="Figueroa M."/>
        </authorList>
    </citation>
    <scope>NUCLEOTIDE SEQUENCE [LARGE SCALE GENOMIC DNA]</scope>
    <source>
        <strain evidence="4 5">Ug99</strain>
    </source>
</reference>
<comment type="caution">
    <text evidence="4">The sequence shown here is derived from an EMBL/GenBank/DDBJ whole genome shotgun (WGS) entry which is preliminary data.</text>
</comment>
<dbReference type="InterPro" id="IPR023152">
    <property type="entry name" value="RasGAP_CS"/>
</dbReference>
<keyword evidence="2" id="KW-0597">Phosphoprotein</keyword>
<dbReference type="PANTHER" id="PTHR10194:SF142">
    <property type="entry name" value="NEUROFIBROMIN"/>
    <property type="match status" value="1"/>
</dbReference>
<dbReference type="InterPro" id="IPR001936">
    <property type="entry name" value="RasGAP_dom"/>
</dbReference>
<accession>A0A5B0PLK8</accession>
<protein>
    <submittedName>
        <fullName evidence="4">Ras GTPase activating protein ira2</fullName>
    </submittedName>
</protein>
<evidence type="ECO:0000313" key="4">
    <source>
        <dbReference type="EMBL" id="KAA1100859.1"/>
    </source>
</evidence>
<dbReference type="Proteomes" id="UP000325313">
    <property type="component" value="Unassembled WGS sequence"/>
</dbReference>
<dbReference type="SMART" id="SM00323">
    <property type="entry name" value="RasGAP"/>
    <property type="match status" value="1"/>
</dbReference>
<organism evidence="4 5">
    <name type="scientific">Puccinia graminis f. sp. tritici</name>
    <dbReference type="NCBI Taxonomy" id="56615"/>
    <lineage>
        <taxon>Eukaryota</taxon>
        <taxon>Fungi</taxon>
        <taxon>Dikarya</taxon>
        <taxon>Basidiomycota</taxon>
        <taxon>Pucciniomycotina</taxon>
        <taxon>Pucciniomycetes</taxon>
        <taxon>Pucciniales</taxon>
        <taxon>Pucciniaceae</taxon>
        <taxon>Puccinia</taxon>
    </lineage>
</organism>
<dbReference type="SUPFAM" id="SSF48350">
    <property type="entry name" value="GTPase activation domain, GAP"/>
    <property type="match status" value="1"/>
</dbReference>
<evidence type="ECO:0000259" key="3">
    <source>
        <dbReference type="PROSITE" id="PS50018"/>
    </source>
</evidence>